<keyword evidence="2" id="KW-0238">DNA-binding</keyword>
<dbReference type="GO" id="GO:0008270">
    <property type="term" value="F:zinc ion binding"/>
    <property type="evidence" value="ECO:0007669"/>
    <property type="project" value="InterPro"/>
</dbReference>
<evidence type="ECO:0000256" key="4">
    <source>
        <dbReference type="ARBA" id="ARBA00023242"/>
    </source>
</evidence>
<dbReference type="EMBL" id="JYKN01002711">
    <property type="protein sequence ID" value="KKK15397.1"/>
    <property type="molecule type" value="Genomic_DNA"/>
</dbReference>
<organism evidence="7 8">
    <name type="scientific">Aspergillus ochraceoroseus</name>
    <dbReference type="NCBI Taxonomy" id="138278"/>
    <lineage>
        <taxon>Eukaryota</taxon>
        <taxon>Fungi</taxon>
        <taxon>Dikarya</taxon>
        <taxon>Ascomycota</taxon>
        <taxon>Pezizomycotina</taxon>
        <taxon>Eurotiomycetes</taxon>
        <taxon>Eurotiomycetidae</taxon>
        <taxon>Eurotiales</taxon>
        <taxon>Aspergillaceae</taxon>
        <taxon>Aspergillus</taxon>
        <taxon>Aspergillus subgen. Nidulantes</taxon>
    </lineage>
</organism>
<sequence length="167" mass="18785">MADQGPPRPNFRPIAPRLVPDPPAQKNSDDGRTKRASTACAECKRRRTKCSADNTGTPCTECALHNRECIIDEFADKRRKVAAKRAQEDLKYFRGFLEQLLEAIRYGDRTNVEILIEAIRMGASHEEIHSVISKFSNIQSKIELKIPTSVQSDLPNGEALGRREPQL</sequence>
<dbReference type="Pfam" id="PF00172">
    <property type="entry name" value="Zn_clus"/>
    <property type="match status" value="1"/>
</dbReference>
<comment type="caution">
    <text evidence="7">The sequence shown here is derived from an EMBL/GenBank/DDBJ whole genome shotgun (WGS) entry which is preliminary data.</text>
</comment>
<feature type="compositionally biased region" description="Pro residues" evidence="5">
    <location>
        <begin position="1"/>
        <end position="10"/>
    </location>
</feature>
<dbReference type="InterPro" id="IPR053187">
    <property type="entry name" value="Notoamide_regulator"/>
</dbReference>
<dbReference type="Gene3D" id="4.10.240.10">
    <property type="entry name" value="Zn(2)-C6 fungal-type DNA-binding domain"/>
    <property type="match status" value="1"/>
</dbReference>
<evidence type="ECO:0000313" key="7">
    <source>
        <dbReference type="EMBL" id="KKK15397.1"/>
    </source>
</evidence>
<dbReference type="SMART" id="SM00066">
    <property type="entry name" value="GAL4"/>
    <property type="match status" value="1"/>
</dbReference>
<dbReference type="PROSITE" id="PS00463">
    <property type="entry name" value="ZN2_CY6_FUNGAL_1"/>
    <property type="match status" value="1"/>
</dbReference>
<reference evidence="7 8" key="1">
    <citation type="submission" date="2015-02" db="EMBL/GenBank/DDBJ databases">
        <title>Draft Genome Sequences of Two Closely-Related Aflatoxigenic Aspergillus Species Obtained from the Cote d'Ivoire.</title>
        <authorList>
            <person name="Moore G.G."/>
            <person name="Beltz S.B."/>
            <person name="Mack B.M."/>
        </authorList>
    </citation>
    <scope>NUCLEOTIDE SEQUENCE [LARGE SCALE GENOMIC DNA]</scope>
    <source>
        <strain evidence="7 8">SRRC1432</strain>
    </source>
</reference>
<dbReference type="CDD" id="cd00067">
    <property type="entry name" value="GAL4"/>
    <property type="match status" value="1"/>
</dbReference>
<evidence type="ECO:0000313" key="8">
    <source>
        <dbReference type="Proteomes" id="UP000034947"/>
    </source>
</evidence>
<dbReference type="InterPro" id="IPR001138">
    <property type="entry name" value="Zn2Cys6_DnaBD"/>
</dbReference>
<dbReference type="PANTHER" id="PTHR47256">
    <property type="entry name" value="ZN(II)2CYS6 TRANSCRIPTION FACTOR (EUROFUNG)-RELATED"/>
    <property type="match status" value="1"/>
</dbReference>
<dbReference type="AlphaFoldDB" id="A0A0F8WVP2"/>
<dbReference type="PROSITE" id="PS50048">
    <property type="entry name" value="ZN2_CY6_FUNGAL_2"/>
    <property type="match status" value="1"/>
</dbReference>
<keyword evidence="3" id="KW-0804">Transcription</keyword>
<dbReference type="GO" id="GO:0000981">
    <property type="term" value="F:DNA-binding transcription factor activity, RNA polymerase II-specific"/>
    <property type="evidence" value="ECO:0007669"/>
    <property type="project" value="InterPro"/>
</dbReference>
<proteinExistence type="predicted"/>
<dbReference type="PANTHER" id="PTHR47256:SF1">
    <property type="entry name" value="ZN(II)2CYS6 TRANSCRIPTION FACTOR (EUROFUNG)"/>
    <property type="match status" value="1"/>
</dbReference>
<dbReference type="Proteomes" id="UP000034947">
    <property type="component" value="Unassembled WGS sequence"/>
</dbReference>
<evidence type="ECO:0000256" key="5">
    <source>
        <dbReference type="SAM" id="MobiDB-lite"/>
    </source>
</evidence>
<feature type="domain" description="Zn(2)-C6 fungal-type" evidence="6">
    <location>
        <begin position="39"/>
        <end position="71"/>
    </location>
</feature>
<dbReference type="SUPFAM" id="SSF57701">
    <property type="entry name" value="Zn2/Cys6 DNA-binding domain"/>
    <property type="match status" value="1"/>
</dbReference>
<dbReference type="InterPro" id="IPR036864">
    <property type="entry name" value="Zn2-C6_fun-type_DNA-bd_sf"/>
</dbReference>
<evidence type="ECO:0000259" key="6">
    <source>
        <dbReference type="PROSITE" id="PS50048"/>
    </source>
</evidence>
<keyword evidence="4" id="KW-0539">Nucleus</keyword>
<dbReference type="GO" id="GO:0003677">
    <property type="term" value="F:DNA binding"/>
    <property type="evidence" value="ECO:0007669"/>
    <property type="project" value="UniProtKB-KW"/>
</dbReference>
<dbReference type="VEuPathDB" id="FungiDB:P175DRAFT_0226679"/>
<accession>A0A0F8WVP2</accession>
<gene>
    <name evidence="7" type="ORF">AOCH_006890</name>
</gene>
<feature type="region of interest" description="Disordered" evidence="5">
    <location>
        <begin position="1"/>
        <end position="37"/>
    </location>
</feature>
<keyword evidence="8" id="KW-1185">Reference proteome</keyword>
<evidence type="ECO:0000256" key="3">
    <source>
        <dbReference type="ARBA" id="ARBA00023163"/>
    </source>
</evidence>
<dbReference type="OrthoDB" id="4356994at2759"/>
<evidence type="ECO:0000256" key="2">
    <source>
        <dbReference type="ARBA" id="ARBA00023125"/>
    </source>
</evidence>
<evidence type="ECO:0000256" key="1">
    <source>
        <dbReference type="ARBA" id="ARBA00023015"/>
    </source>
</evidence>
<keyword evidence="1" id="KW-0805">Transcription regulation</keyword>
<name>A0A0F8WVP2_9EURO</name>
<protein>
    <recommendedName>
        <fullName evidence="6">Zn(2)-C6 fungal-type domain-containing protein</fullName>
    </recommendedName>
</protein>